<protein>
    <submittedName>
        <fullName evidence="2">Os06g0334100 protein</fullName>
    </submittedName>
</protein>
<keyword evidence="3" id="KW-1185">Reference proteome</keyword>
<feature type="region of interest" description="Disordered" evidence="1">
    <location>
        <begin position="1"/>
        <end position="51"/>
    </location>
</feature>
<proteinExistence type="predicted"/>
<feature type="compositionally biased region" description="Low complexity" evidence="1">
    <location>
        <begin position="23"/>
        <end position="36"/>
    </location>
</feature>
<dbReference type="PaxDb" id="39947-A0A0P0WWF3"/>
<name>A0A0P0WWF3_ORYSJ</name>
<reference evidence="3" key="1">
    <citation type="journal article" date="2005" name="Nature">
        <title>The map-based sequence of the rice genome.</title>
        <authorList>
            <consortium name="International rice genome sequencing project (IRGSP)"/>
            <person name="Matsumoto T."/>
            <person name="Wu J."/>
            <person name="Kanamori H."/>
            <person name="Katayose Y."/>
            <person name="Fujisawa M."/>
            <person name="Namiki N."/>
            <person name="Mizuno H."/>
            <person name="Yamamoto K."/>
            <person name="Antonio B.A."/>
            <person name="Baba T."/>
            <person name="Sakata K."/>
            <person name="Nagamura Y."/>
            <person name="Aoki H."/>
            <person name="Arikawa K."/>
            <person name="Arita K."/>
            <person name="Bito T."/>
            <person name="Chiden Y."/>
            <person name="Fujitsuka N."/>
            <person name="Fukunaka R."/>
            <person name="Hamada M."/>
            <person name="Harada C."/>
            <person name="Hayashi A."/>
            <person name="Hijishita S."/>
            <person name="Honda M."/>
            <person name="Hosokawa S."/>
            <person name="Ichikawa Y."/>
            <person name="Idonuma A."/>
            <person name="Iijima M."/>
            <person name="Ikeda M."/>
            <person name="Ikeno M."/>
            <person name="Ito K."/>
            <person name="Ito S."/>
            <person name="Ito T."/>
            <person name="Ito Y."/>
            <person name="Ito Y."/>
            <person name="Iwabuchi A."/>
            <person name="Kamiya K."/>
            <person name="Karasawa W."/>
            <person name="Kurita K."/>
            <person name="Katagiri S."/>
            <person name="Kikuta A."/>
            <person name="Kobayashi H."/>
            <person name="Kobayashi N."/>
            <person name="Machita K."/>
            <person name="Maehara T."/>
            <person name="Masukawa M."/>
            <person name="Mizubayashi T."/>
            <person name="Mukai Y."/>
            <person name="Nagasaki H."/>
            <person name="Nagata Y."/>
            <person name="Naito S."/>
            <person name="Nakashima M."/>
            <person name="Nakama Y."/>
            <person name="Nakamichi Y."/>
            <person name="Nakamura M."/>
            <person name="Meguro A."/>
            <person name="Negishi M."/>
            <person name="Ohta I."/>
            <person name="Ohta T."/>
            <person name="Okamoto M."/>
            <person name="Ono N."/>
            <person name="Saji S."/>
            <person name="Sakaguchi M."/>
            <person name="Sakai K."/>
            <person name="Shibata M."/>
            <person name="Shimokawa T."/>
            <person name="Song J."/>
            <person name="Takazaki Y."/>
            <person name="Terasawa K."/>
            <person name="Tsugane M."/>
            <person name="Tsuji K."/>
            <person name="Ueda S."/>
            <person name="Waki K."/>
            <person name="Yamagata H."/>
            <person name="Yamamoto M."/>
            <person name="Yamamoto S."/>
            <person name="Yamane H."/>
            <person name="Yoshiki S."/>
            <person name="Yoshihara R."/>
            <person name="Yukawa K."/>
            <person name="Zhong H."/>
            <person name="Yano M."/>
            <person name="Yuan Q."/>
            <person name="Ouyang S."/>
            <person name="Liu J."/>
            <person name="Jones K.M."/>
            <person name="Gansberger K."/>
            <person name="Moffat K."/>
            <person name="Hill J."/>
            <person name="Bera J."/>
            <person name="Fadrosh D."/>
            <person name="Jin S."/>
            <person name="Johri S."/>
            <person name="Kim M."/>
            <person name="Overton L."/>
            <person name="Reardon M."/>
            <person name="Tsitrin T."/>
            <person name="Vuong H."/>
            <person name="Weaver B."/>
            <person name="Ciecko A."/>
            <person name="Tallon L."/>
            <person name="Jackson J."/>
            <person name="Pai G."/>
            <person name="Aken S.V."/>
            <person name="Utterback T."/>
            <person name="Reidmuller S."/>
            <person name="Feldblyum T."/>
            <person name="Hsiao J."/>
            <person name="Zismann V."/>
            <person name="Iobst S."/>
            <person name="de Vazeille A.R."/>
            <person name="Buell C.R."/>
            <person name="Ying K."/>
            <person name="Li Y."/>
            <person name="Lu T."/>
            <person name="Huang Y."/>
            <person name="Zhao Q."/>
            <person name="Feng Q."/>
            <person name="Zhang L."/>
            <person name="Zhu J."/>
            <person name="Weng Q."/>
            <person name="Mu J."/>
            <person name="Lu Y."/>
            <person name="Fan D."/>
            <person name="Liu Y."/>
            <person name="Guan J."/>
            <person name="Zhang Y."/>
            <person name="Yu S."/>
            <person name="Liu X."/>
            <person name="Zhang Y."/>
            <person name="Hong G."/>
            <person name="Han B."/>
            <person name="Choisne N."/>
            <person name="Demange N."/>
            <person name="Orjeda G."/>
            <person name="Samain S."/>
            <person name="Cattolico L."/>
            <person name="Pelletier E."/>
            <person name="Couloux A."/>
            <person name="Segurens B."/>
            <person name="Wincker P."/>
            <person name="D'Hont A."/>
            <person name="Scarpelli C."/>
            <person name="Weissenbach J."/>
            <person name="Salanoubat M."/>
            <person name="Quetier F."/>
            <person name="Yu Y."/>
            <person name="Kim H.R."/>
            <person name="Rambo T."/>
            <person name="Currie J."/>
            <person name="Collura K."/>
            <person name="Luo M."/>
            <person name="Yang T."/>
            <person name="Ammiraju J.S.S."/>
            <person name="Engler F."/>
            <person name="Soderlund C."/>
            <person name="Wing R.A."/>
            <person name="Palmer L.E."/>
            <person name="de la Bastide M."/>
            <person name="Spiegel L."/>
            <person name="Nascimento L."/>
            <person name="Zutavern T."/>
            <person name="O'Shaughnessy A."/>
            <person name="Dike S."/>
            <person name="Dedhia N."/>
            <person name="Preston R."/>
            <person name="Balija V."/>
            <person name="McCombie W.R."/>
            <person name="Chow T."/>
            <person name="Chen H."/>
            <person name="Chung M."/>
            <person name="Chen C."/>
            <person name="Shaw J."/>
            <person name="Wu H."/>
            <person name="Hsiao K."/>
            <person name="Chao Y."/>
            <person name="Chu M."/>
            <person name="Cheng C."/>
            <person name="Hour A."/>
            <person name="Lee P."/>
            <person name="Lin S."/>
            <person name="Lin Y."/>
            <person name="Liou J."/>
            <person name="Liu S."/>
            <person name="Hsing Y."/>
            <person name="Raghuvanshi S."/>
            <person name="Mohanty A."/>
            <person name="Bharti A.K."/>
            <person name="Gaur A."/>
            <person name="Gupta V."/>
            <person name="Kumar D."/>
            <person name="Ravi V."/>
            <person name="Vij S."/>
            <person name="Kapur A."/>
            <person name="Khurana P."/>
            <person name="Khurana P."/>
            <person name="Khurana J.P."/>
            <person name="Tyagi A.K."/>
            <person name="Gaikwad K."/>
            <person name="Singh A."/>
            <person name="Dalal V."/>
            <person name="Srivastava S."/>
            <person name="Dixit A."/>
            <person name="Pal A.K."/>
            <person name="Ghazi I.A."/>
            <person name="Yadav M."/>
            <person name="Pandit A."/>
            <person name="Bhargava A."/>
            <person name="Sureshbabu K."/>
            <person name="Batra K."/>
            <person name="Sharma T.R."/>
            <person name="Mohapatra T."/>
            <person name="Singh N.K."/>
            <person name="Messing J."/>
            <person name="Nelson A.B."/>
            <person name="Fuks G."/>
            <person name="Kavchok S."/>
            <person name="Keizer G."/>
            <person name="Linton E."/>
            <person name="Llaca V."/>
            <person name="Song R."/>
            <person name="Tanyolac B."/>
            <person name="Young S."/>
            <person name="Ho-Il K."/>
            <person name="Hahn J.H."/>
            <person name="Sangsakoo G."/>
            <person name="Vanavichit A."/>
            <person name="de Mattos Luiz.A.T."/>
            <person name="Zimmer P.D."/>
            <person name="Malone G."/>
            <person name="Dellagostin O."/>
            <person name="de Oliveira A.C."/>
            <person name="Bevan M."/>
            <person name="Bancroft I."/>
            <person name="Minx P."/>
            <person name="Cordum H."/>
            <person name="Wilson R."/>
            <person name="Cheng Z."/>
            <person name="Jin W."/>
            <person name="Jiang J."/>
            <person name="Leong S.A."/>
            <person name="Iwama H."/>
            <person name="Gojobori T."/>
            <person name="Itoh T."/>
            <person name="Niimura Y."/>
            <person name="Fujii Y."/>
            <person name="Habara T."/>
            <person name="Sakai H."/>
            <person name="Sato Y."/>
            <person name="Wilson G."/>
            <person name="Kumar K."/>
            <person name="McCouch S."/>
            <person name="Juretic N."/>
            <person name="Hoen D."/>
            <person name="Wright S."/>
            <person name="Bruskiewich R."/>
            <person name="Bureau T."/>
            <person name="Miyao A."/>
            <person name="Hirochika H."/>
            <person name="Nishikawa T."/>
            <person name="Kadowaki K."/>
            <person name="Sugiura M."/>
            <person name="Burr B."/>
            <person name="Sasaki T."/>
        </authorList>
    </citation>
    <scope>NUCLEOTIDE SEQUENCE [LARGE SCALE GENOMIC DNA]</scope>
    <source>
        <strain evidence="3">cv. Nipponbare</strain>
    </source>
</reference>
<evidence type="ECO:0000313" key="3">
    <source>
        <dbReference type="Proteomes" id="UP000059680"/>
    </source>
</evidence>
<reference evidence="2 3" key="3">
    <citation type="journal article" date="2013" name="Rice">
        <title>Improvement of the Oryza sativa Nipponbare reference genome using next generation sequence and optical map data.</title>
        <authorList>
            <person name="Kawahara Y."/>
            <person name="de la Bastide M."/>
            <person name="Hamilton J.P."/>
            <person name="Kanamori H."/>
            <person name="McCombie W.R."/>
            <person name="Ouyang S."/>
            <person name="Schwartz D.C."/>
            <person name="Tanaka T."/>
            <person name="Wu J."/>
            <person name="Zhou S."/>
            <person name="Childs K.L."/>
            <person name="Davidson R.M."/>
            <person name="Lin H."/>
            <person name="Quesada-Ocampo L."/>
            <person name="Vaillancourt B."/>
            <person name="Sakai H."/>
            <person name="Lee S.S."/>
            <person name="Kim J."/>
            <person name="Numa H."/>
            <person name="Itoh T."/>
            <person name="Buell C.R."/>
            <person name="Matsumoto T."/>
        </authorList>
    </citation>
    <scope>NUCLEOTIDE SEQUENCE [LARGE SCALE GENOMIC DNA]</scope>
    <source>
        <strain evidence="3">cv. Nipponbare</strain>
    </source>
</reference>
<accession>A0A0P0WWF3</accession>
<dbReference type="ExpressionAtlas" id="A0A0P0WWF3">
    <property type="expression patterns" value="baseline and differential"/>
</dbReference>
<feature type="region of interest" description="Disordered" evidence="1">
    <location>
        <begin position="77"/>
        <end position="141"/>
    </location>
</feature>
<dbReference type="InParanoid" id="A0A0P0WWF3"/>
<feature type="compositionally biased region" description="Low complexity" evidence="1">
    <location>
        <begin position="128"/>
        <end position="141"/>
    </location>
</feature>
<gene>
    <name evidence="2" type="ordered locus">Os06g0334100</name>
    <name evidence="2" type="ORF">OSNPB_060334100</name>
</gene>
<dbReference type="Gramene" id="Os06t0334100-01">
    <property type="protein sequence ID" value="Os06t0334100-01"/>
    <property type="gene ID" value="Os06g0334100"/>
</dbReference>
<sequence>PQHNFTAKDFTREDFAPPPPPAAAKTSLLLSRSSSSPRVLKLHPHRSSSLLQPLRRILLLPHRRGHSPRSLLLLPTCTEAASSPEQPLLPLPDTASSSPPRPDPTSAPSAVTDTAVHSAAGRHRGRPSSPFATSSSSDRQC</sequence>
<dbReference type="AlphaFoldDB" id="A0A0P0WWF3"/>
<evidence type="ECO:0000313" key="2">
    <source>
        <dbReference type="EMBL" id="BAS97576.1"/>
    </source>
</evidence>
<dbReference type="EMBL" id="AP014962">
    <property type="protein sequence ID" value="BAS97576.1"/>
    <property type="molecule type" value="Genomic_DNA"/>
</dbReference>
<feature type="non-terminal residue" evidence="2">
    <location>
        <position position="1"/>
    </location>
</feature>
<organism evidence="2 3">
    <name type="scientific">Oryza sativa subsp. japonica</name>
    <name type="common">Rice</name>
    <dbReference type="NCBI Taxonomy" id="39947"/>
    <lineage>
        <taxon>Eukaryota</taxon>
        <taxon>Viridiplantae</taxon>
        <taxon>Streptophyta</taxon>
        <taxon>Embryophyta</taxon>
        <taxon>Tracheophyta</taxon>
        <taxon>Spermatophyta</taxon>
        <taxon>Magnoliopsida</taxon>
        <taxon>Liliopsida</taxon>
        <taxon>Poales</taxon>
        <taxon>Poaceae</taxon>
        <taxon>BOP clade</taxon>
        <taxon>Oryzoideae</taxon>
        <taxon>Oryzeae</taxon>
        <taxon>Oryzinae</taxon>
        <taxon>Oryza</taxon>
        <taxon>Oryza sativa</taxon>
    </lineage>
</organism>
<evidence type="ECO:0000256" key="1">
    <source>
        <dbReference type="SAM" id="MobiDB-lite"/>
    </source>
</evidence>
<reference evidence="2 3" key="2">
    <citation type="journal article" date="2013" name="Plant Cell Physiol.">
        <title>Rice Annotation Project Database (RAP-DB): an integrative and interactive database for rice genomics.</title>
        <authorList>
            <person name="Sakai H."/>
            <person name="Lee S.S."/>
            <person name="Tanaka T."/>
            <person name="Numa H."/>
            <person name="Kim J."/>
            <person name="Kawahara Y."/>
            <person name="Wakimoto H."/>
            <person name="Yang C.C."/>
            <person name="Iwamoto M."/>
            <person name="Abe T."/>
            <person name="Yamada Y."/>
            <person name="Muto A."/>
            <person name="Inokuchi H."/>
            <person name="Ikemura T."/>
            <person name="Matsumoto T."/>
            <person name="Sasaki T."/>
            <person name="Itoh T."/>
        </authorList>
    </citation>
    <scope>NUCLEOTIDE SEQUENCE [LARGE SCALE GENOMIC DNA]</scope>
    <source>
        <strain evidence="3">cv. Nipponbare</strain>
    </source>
</reference>
<dbReference type="Proteomes" id="UP000059680">
    <property type="component" value="Chromosome 6"/>
</dbReference>